<protein>
    <submittedName>
        <fullName evidence="2">Unannotated protein</fullName>
    </submittedName>
</protein>
<evidence type="ECO:0000256" key="1">
    <source>
        <dbReference type="SAM" id="Phobius"/>
    </source>
</evidence>
<feature type="transmembrane region" description="Helical" evidence="1">
    <location>
        <begin position="82"/>
        <end position="114"/>
    </location>
</feature>
<dbReference type="Pfam" id="PF11377">
    <property type="entry name" value="DUF3180"/>
    <property type="match status" value="1"/>
</dbReference>
<evidence type="ECO:0000313" key="2">
    <source>
        <dbReference type="EMBL" id="CAB4899422.1"/>
    </source>
</evidence>
<accession>A0A6J7FU97</accession>
<dbReference type="AlphaFoldDB" id="A0A6J7FU97"/>
<gene>
    <name evidence="2" type="ORF">UFOPK3592_00385</name>
</gene>
<proteinExistence type="predicted"/>
<organism evidence="2">
    <name type="scientific">freshwater metagenome</name>
    <dbReference type="NCBI Taxonomy" id="449393"/>
    <lineage>
        <taxon>unclassified sequences</taxon>
        <taxon>metagenomes</taxon>
        <taxon>ecological metagenomes</taxon>
    </lineage>
</organism>
<dbReference type="InterPro" id="IPR021517">
    <property type="entry name" value="DUF3180"/>
</dbReference>
<dbReference type="EMBL" id="CAFBML010000025">
    <property type="protein sequence ID" value="CAB4899422.1"/>
    <property type="molecule type" value="Genomic_DNA"/>
</dbReference>
<name>A0A6J7FU97_9ZZZZ</name>
<feature type="transmembrane region" description="Helical" evidence="1">
    <location>
        <begin position="55"/>
        <end position="76"/>
    </location>
</feature>
<keyword evidence="1" id="KW-0472">Membrane</keyword>
<sequence length="135" mass="14520">MVGRGLKVPESPANLLITLVAISAVLLVLAIPIWRYRKALKQKLPQRPKRVDPFYAVRVLLLAKASSLAGVLFASWHLGVVIFILSGAVVVQALVLQNAVGFIASVMLIAAALITEQICRLPQDTDVDPDQAVTS</sequence>
<reference evidence="2" key="1">
    <citation type="submission" date="2020-05" db="EMBL/GenBank/DDBJ databases">
        <authorList>
            <person name="Chiriac C."/>
            <person name="Salcher M."/>
            <person name="Ghai R."/>
            <person name="Kavagutti S V."/>
        </authorList>
    </citation>
    <scope>NUCLEOTIDE SEQUENCE</scope>
</reference>
<keyword evidence="1" id="KW-1133">Transmembrane helix</keyword>
<feature type="transmembrane region" description="Helical" evidence="1">
    <location>
        <begin position="12"/>
        <end position="34"/>
    </location>
</feature>
<keyword evidence="1" id="KW-0812">Transmembrane</keyword>